<feature type="non-terminal residue" evidence="2">
    <location>
        <position position="1"/>
    </location>
</feature>
<protein>
    <submittedName>
        <fullName evidence="2">Uncharacterized protein</fullName>
    </submittedName>
</protein>
<dbReference type="Proteomes" id="UP000823775">
    <property type="component" value="Unassembled WGS sequence"/>
</dbReference>
<evidence type="ECO:0000256" key="1">
    <source>
        <dbReference type="SAM" id="MobiDB-lite"/>
    </source>
</evidence>
<reference evidence="2 3" key="1">
    <citation type="journal article" date="2021" name="BMC Genomics">
        <title>Datura genome reveals duplications of psychoactive alkaloid biosynthetic genes and high mutation rate following tissue culture.</title>
        <authorList>
            <person name="Rajewski A."/>
            <person name="Carter-House D."/>
            <person name="Stajich J."/>
            <person name="Litt A."/>
        </authorList>
    </citation>
    <scope>NUCLEOTIDE SEQUENCE [LARGE SCALE GENOMIC DNA]</scope>
    <source>
        <strain evidence="2">AR-01</strain>
    </source>
</reference>
<gene>
    <name evidence="2" type="ORF">HAX54_037861</name>
</gene>
<name>A0ABS8VMD3_DATST</name>
<evidence type="ECO:0000313" key="2">
    <source>
        <dbReference type="EMBL" id="MCE0480758.1"/>
    </source>
</evidence>
<evidence type="ECO:0000313" key="3">
    <source>
        <dbReference type="Proteomes" id="UP000823775"/>
    </source>
</evidence>
<organism evidence="2 3">
    <name type="scientific">Datura stramonium</name>
    <name type="common">Jimsonweed</name>
    <name type="synonym">Common thornapple</name>
    <dbReference type="NCBI Taxonomy" id="4076"/>
    <lineage>
        <taxon>Eukaryota</taxon>
        <taxon>Viridiplantae</taxon>
        <taxon>Streptophyta</taxon>
        <taxon>Embryophyta</taxon>
        <taxon>Tracheophyta</taxon>
        <taxon>Spermatophyta</taxon>
        <taxon>Magnoliopsida</taxon>
        <taxon>eudicotyledons</taxon>
        <taxon>Gunneridae</taxon>
        <taxon>Pentapetalae</taxon>
        <taxon>asterids</taxon>
        <taxon>lamiids</taxon>
        <taxon>Solanales</taxon>
        <taxon>Solanaceae</taxon>
        <taxon>Solanoideae</taxon>
        <taxon>Datureae</taxon>
        <taxon>Datura</taxon>
    </lineage>
</organism>
<keyword evidence="3" id="KW-1185">Reference proteome</keyword>
<feature type="region of interest" description="Disordered" evidence="1">
    <location>
        <begin position="1"/>
        <end position="24"/>
    </location>
</feature>
<sequence>IDEFHHSPEYRQKHHLDLEDDQDRKSHENKIKALNLLVASILTDETSLFELVIASETDFVTSVFVSETGFVRNEASYVHPHF</sequence>
<proteinExistence type="predicted"/>
<accession>A0ABS8VMD3</accession>
<dbReference type="EMBL" id="JACEIK010005114">
    <property type="protein sequence ID" value="MCE0480758.1"/>
    <property type="molecule type" value="Genomic_DNA"/>
</dbReference>
<comment type="caution">
    <text evidence="2">The sequence shown here is derived from an EMBL/GenBank/DDBJ whole genome shotgun (WGS) entry which is preliminary data.</text>
</comment>